<evidence type="ECO:0000256" key="1">
    <source>
        <dbReference type="ARBA" id="ARBA00004651"/>
    </source>
</evidence>
<feature type="domain" description="Copper resistance protein D" evidence="7">
    <location>
        <begin position="188"/>
        <end position="286"/>
    </location>
</feature>
<dbReference type="EMBL" id="JADRCP010000001">
    <property type="protein sequence ID" value="MBK5175685.1"/>
    <property type="molecule type" value="Genomic_DNA"/>
</dbReference>
<feature type="transmembrane region" description="Helical" evidence="6">
    <location>
        <begin position="198"/>
        <end position="219"/>
    </location>
</feature>
<comment type="subcellular location">
    <subcellularLocation>
        <location evidence="6">Cell inner membrane</location>
        <topology evidence="6">Multi-pass membrane protein</topology>
    </subcellularLocation>
    <subcellularLocation>
        <location evidence="1">Cell membrane</location>
        <topology evidence="1">Multi-pass membrane protein</topology>
    </subcellularLocation>
</comment>
<feature type="transmembrane region" description="Helical" evidence="6">
    <location>
        <begin position="52"/>
        <end position="74"/>
    </location>
</feature>
<proteinExistence type="inferred from homology"/>
<keyword evidence="3 6" id="KW-0812">Transmembrane</keyword>
<evidence type="ECO:0000256" key="6">
    <source>
        <dbReference type="RuleBase" id="RU369037"/>
    </source>
</evidence>
<evidence type="ECO:0000259" key="7">
    <source>
        <dbReference type="Pfam" id="PF05425"/>
    </source>
</evidence>
<feature type="transmembrane region" description="Helical" evidence="6">
    <location>
        <begin position="159"/>
        <end position="177"/>
    </location>
</feature>
<evidence type="ECO:0000256" key="3">
    <source>
        <dbReference type="ARBA" id="ARBA00022692"/>
    </source>
</evidence>
<feature type="transmembrane region" description="Helical" evidence="6">
    <location>
        <begin position="94"/>
        <end position="115"/>
    </location>
</feature>
<dbReference type="GO" id="GO:0046688">
    <property type="term" value="P:response to copper ion"/>
    <property type="evidence" value="ECO:0007669"/>
    <property type="project" value="UniProtKB-UniRule"/>
</dbReference>
<gene>
    <name evidence="9" type="primary">copD</name>
    <name evidence="9" type="ORF">I2492_05015</name>
    <name evidence="8" type="ORF">I2493_05015</name>
</gene>
<feature type="transmembrane region" description="Helical" evidence="6">
    <location>
        <begin position="266"/>
        <end position="290"/>
    </location>
</feature>
<keyword evidence="6" id="KW-0186">Copper</keyword>
<feature type="transmembrane region" description="Helical" evidence="6">
    <location>
        <begin position="225"/>
        <end position="246"/>
    </location>
</feature>
<dbReference type="InterPro" id="IPR008457">
    <property type="entry name" value="Cu-R_CopD_dom"/>
</dbReference>
<evidence type="ECO:0000256" key="2">
    <source>
        <dbReference type="ARBA" id="ARBA00022475"/>
    </source>
</evidence>
<comment type="caution">
    <text evidence="9">The sequence shown here is derived from an EMBL/GenBank/DDBJ whole genome shotgun (WGS) entry which is preliminary data.</text>
</comment>
<dbReference type="InterPro" id="IPR047689">
    <property type="entry name" value="CopD"/>
</dbReference>
<comment type="similarity">
    <text evidence="6">Belongs to the CopD family.</text>
</comment>
<reference evidence="9 11" key="1">
    <citation type="submission" date="2020-11" db="EMBL/GenBank/DDBJ databases">
        <title>Insectihabitans protaetiae gen. nov. sp. nov. and Insectihabitans allomyrinae sp. nov., isolated from larvae of Protaetia brevitarsis seulensis and Allomyrina dichotoma, respectively.</title>
        <authorList>
            <person name="Lee S.D."/>
            <person name="Byeon Y.-S."/>
            <person name="Kim S.-M."/>
            <person name="Yang H.L."/>
            <person name="Kim I.S."/>
        </authorList>
    </citation>
    <scope>NUCLEOTIDE SEQUENCE</scope>
    <source>
        <strain evidence="9">CWB-B4</strain>
        <strain evidence="8 11">CWB-B43</strain>
    </source>
</reference>
<evidence type="ECO:0000313" key="9">
    <source>
        <dbReference type="EMBL" id="MBK5175685.1"/>
    </source>
</evidence>
<protein>
    <recommendedName>
        <fullName evidence="6">Copper resistance protein D</fullName>
    </recommendedName>
</protein>
<feature type="transmembrane region" description="Helical" evidence="6">
    <location>
        <begin position="122"/>
        <end position="147"/>
    </location>
</feature>
<keyword evidence="6" id="KW-0997">Cell inner membrane</keyword>
<sequence length="293" mass="33106">MSLDAFHIFFRLLHFSAVILLFGITLFVSCLSHGKFRLSLQYDLRRLLTYSLLIALLTSVGIIAIQSGLMGNGWPDTIKGSIIADVLSTSFGMAWRWQIIFTFTATICLLLPIYWRFNLITLLAFLLLISLGFVGHVTLHSGAIGWLHRINHALHLISAGYWLGALIPLLVCLRYLSVEHYRAEAISTLIRFSQVGHLAVILVIFTGIINSILILQRWPVNWSSAYLQLLGIKVFLVMMMVMIALYNRYRLVPEMNQQGSNAMRYFMLFTVLEILLGILVLSLVSLFATLSPT</sequence>
<dbReference type="RefSeq" id="WP_228397486.1">
    <property type="nucleotide sequence ID" value="NZ_JADRCP010000001.1"/>
</dbReference>
<keyword evidence="4 6" id="KW-1133">Transmembrane helix</keyword>
<evidence type="ECO:0000313" key="10">
    <source>
        <dbReference type="Proteomes" id="UP000807542"/>
    </source>
</evidence>
<evidence type="ECO:0000313" key="11">
    <source>
        <dbReference type="Proteomes" id="UP001296969"/>
    </source>
</evidence>
<dbReference type="PANTHER" id="PTHR34820:SF4">
    <property type="entry name" value="INNER MEMBRANE PROTEIN YEBZ"/>
    <property type="match status" value="1"/>
</dbReference>
<evidence type="ECO:0000256" key="4">
    <source>
        <dbReference type="ARBA" id="ARBA00022989"/>
    </source>
</evidence>
<comment type="function">
    <text evidence="6">Involved in copper resistance.</text>
</comment>
<dbReference type="Proteomes" id="UP000807542">
    <property type="component" value="Unassembled WGS sequence"/>
</dbReference>
<dbReference type="AlphaFoldDB" id="A0A9D7FWP7"/>
<dbReference type="GO" id="GO:0005886">
    <property type="term" value="C:plasma membrane"/>
    <property type="evidence" value="ECO:0007669"/>
    <property type="project" value="UniProtKB-SubCell"/>
</dbReference>
<dbReference type="NCBIfam" id="NF033808">
    <property type="entry name" value="copper_CopD"/>
    <property type="match status" value="1"/>
</dbReference>
<dbReference type="Proteomes" id="UP001296969">
    <property type="component" value="Unassembled WGS sequence"/>
</dbReference>
<dbReference type="EMBL" id="JADRCQ010000001">
    <property type="protein sequence ID" value="MBK5072376.1"/>
    <property type="molecule type" value="Genomic_DNA"/>
</dbReference>
<name>A0A9D7FWP7_9GAMM</name>
<accession>A0A9D7FWP7</accession>
<keyword evidence="2 6" id="KW-1003">Cell membrane</keyword>
<evidence type="ECO:0000256" key="5">
    <source>
        <dbReference type="ARBA" id="ARBA00023136"/>
    </source>
</evidence>
<dbReference type="GO" id="GO:0006825">
    <property type="term" value="P:copper ion transport"/>
    <property type="evidence" value="ECO:0007669"/>
    <property type="project" value="InterPro"/>
</dbReference>
<keyword evidence="5 6" id="KW-0472">Membrane</keyword>
<dbReference type="PANTHER" id="PTHR34820">
    <property type="entry name" value="INNER MEMBRANE PROTEIN YEBZ"/>
    <property type="match status" value="1"/>
</dbReference>
<keyword evidence="11" id="KW-1185">Reference proteome</keyword>
<evidence type="ECO:0000313" key="8">
    <source>
        <dbReference type="EMBL" id="MBK5072376.1"/>
    </source>
</evidence>
<feature type="transmembrane region" description="Helical" evidence="6">
    <location>
        <begin position="12"/>
        <end position="31"/>
    </location>
</feature>
<dbReference type="InterPro" id="IPR032694">
    <property type="entry name" value="CopC/D"/>
</dbReference>
<organism evidence="9 10">
    <name type="scientific">Limnobaculum xujianqingii</name>
    <dbReference type="NCBI Taxonomy" id="2738837"/>
    <lineage>
        <taxon>Bacteria</taxon>
        <taxon>Pseudomonadati</taxon>
        <taxon>Pseudomonadota</taxon>
        <taxon>Gammaproteobacteria</taxon>
        <taxon>Enterobacterales</taxon>
        <taxon>Budviciaceae</taxon>
        <taxon>Limnobaculum</taxon>
    </lineage>
</organism>
<dbReference type="Pfam" id="PF05425">
    <property type="entry name" value="CopD"/>
    <property type="match status" value="1"/>
</dbReference>